<reference evidence="6 7" key="1">
    <citation type="submission" date="2019-09" db="EMBL/GenBank/DDBJ databases">
        <title>YIM 132548 draft genome.</title>
        <authorList>
            <person name="Jiang L."/>
        </authorList>
    </citation>
    <scope>NUCLEOTIDE SEQUENCE [LARGE SCALE GENOMIC DNA]</scope>
    <source>
        <strain evidence="6 7">YIM 132548</strain>
    </source>
</reference>
<keyword evidence="1" id="KW-0645">Protease</keyword>
<evidence type="ECO:0000256" key="1">
    <source>
        <dbReference type="ARBA" id="ARBA00022670"/>
    </source>
</evidence>
<evidence type="ECO:0000256" key="2">
    <source>
        <dbReference type="ARBA" id="ARBA00022801"/>
    </source>
</evidence>
<dbReference type="RefSeq" id="WP_150964506.1">
    <property type="nucleotide sequence ID" value="NZ_VZZJ01000012.1"/>
</dbReference>
<keyword evidence="3" id="KW-0720">Serine protease</keyword>
<dbReference type="EMBL" id="VZZJ01000012">
    <property type="protein sequence ID" value="KAB1072616.1"/>
    <property type="molecule type" value="Genomic_DNA"/>
</dbReference>
<evidence type="ECO:0000256" key="5">
    <source>
        <dbReference type="SAM" id="SignalP"/>
    </source>
</evidence>
<feature type="compositionally biased region" description="Polar residues" evidence="4">
    <location>
        <begin position="23"/>
        <end position="42"/>
    </location>
</feature>
<dbReference type="InterPro" id="IPR023828">
    <property type="entry name" value="Peptidase_S8_Ser-AS"/>
</dbReference>
<keyword evidence="7" id="KW-1185">Reference proteome</keyword>
<protein>
    <submittedName>
        <fullName evidence="6">Uncharacterized protein</fullName>
    </submittedName>
</protein>
<keyword evidence="2" id="KW-0378">Hydrolase</keyword>
<feature type="chain" id="PRO_5026699032" evidence="5">
    <location>
        <begin position="23"/>
        <end position="96"/>
    </location>
</feature>
<dbReference type="GO" id="GO:0006508">
    <property type="term" value="P:proteolysis"/>
    <property type="evidence" value="ECO:0007669"/>
    <property type="project" value="UniProtKB-KW"/>
</dbReference>
<dbReference type="PROSITE" id="PS00138">
    <property type="entry name" value="SUBTILASE_SER"/>
    <property type="match status" value="1"/>
</dbReference>
<proteinExistence type="predicted"/>
<feature type="signal peptide" evidence="5">
    <location>
        <begin position="1"/>
        <end position="22"/>
    </location>
</feature>
<comment type="caution">
    <text evidence="6">The sequence shown here is derived from an EMBL/GenBank/DDBJ whole genome shotgun (WGS) entry which is preliminary data.</text>
</comment>
<evidence type="ECO:0000313" key="7">
    <source>
        <dbReference type="Proteomes" id="UP000441523"/>
    </source>
</evidence>
<accession>A0A6N6MNX9</accession>
<keyword evidence="5" id="KW-0732">Signal</keyword>
<name>A0A6N6MNX9_9HYPH</name>
<evidence type="ECO:0000256" key="4">
    <source>
        <dbReference type="SAM" id="MobiDB-lite"/>
    </source>
</evidence>
<dbReference type="Proteomes" id="UP000441523">
    <property type="component" value="Unassembled WGS sequence"/>
</dbReference>
<gene>
    <name evidence="6" type="ORF">F6X51_15115</name>
</gene>
<evidence type="ECO:0000256" key="3">
    <source>
        <dbReference type="ARBA" id="ARBA00022825"/>
    </source>
</evidence>
<sequence>MRMTTIALATATILGLSGSAYAQTATGGSTERNMTNPGSVKSNSEKGMERSMGTPAGGSAGAAVGDTTGSTSGHSGGANTSTGGTSGAAPGAAGAR</sequence>
<dbReference type="GO" id="GO:0008236">
    <property type="term" value="F:serine-type peptidase activity"/>
    <property type="evidence" value="ECO:0007669"/>
    <property type="project" value="UniProtKB-KW"/>
</dbReference>
<dbReference type="AlphaFoldDB" id="A0A6N6MNX9"/>
<feature type="region of interest" description="Disordered" evidence="4">
    <location>
        <begin position="23"/>
        <end position="96"/>
    </location>
</feature>
<feature type="compositionally biased region" description="Low complexity" evidence="4">
    <location>
        <begin position="65"/>
        <end position="96"/>
    </location>
</feature>
<evidence type="ECO:0000313" key="6">
    <source>
        <dbReference type="EMBL" id="KAB1072616.1"/>
    </source>
</evidence>
<organism evidence="6 7">
    <name type="scientific">Methylobacterium planeticum</name>
    <dbReference type="NCBI Taxonomy" id="2615211"/>
    <lineage>
        <taxon>Bacteria</taxon>
        <taxon>Pseudomonadati</taxon>
        <taxon>Pseudomonadota</taxon>
        <taxon>Alphaproteobacteria</taxon>
        <taxon>Hyphomicrobiales</taxon>
        <taxon>Methylobacteriaceae</taxon>
        <taxon>Methylobacterium</taxon>
    </lineage>
</organism>